<comment type="subcellular location">
    <subcellularLocation>
        <location evidence="1">Mitochondrion inner membrane</location>
        <topology evidence="1">Multi-pass membrane protein</topology>
    </subcellularLocation>
</comment>
<evidence type="ECO:0008006" key="14">
    <source>
        <dbReference type="Google" id="ProtNLM"/>
    </source>
</evidence>
<proteinExistence type="inferred from homology"/>
<keyword evidence="6" id="KW-0999">Mitochondrion inner membrane</keyword>
<keyword evidence="7 12" id="KW-1133">Transmembrane helix</keyword>
<feature type="transmembrane region" description="Helical" evidence="12">
    <location>
        <begin position="6"/>
        <end position="24"/>
    </location>
</feature>
<evidence type="ECO:0000256" key="1">
    <source>
        <dbReference type="ARBA" id="ARBA00004448"/>
    </source>
</evidence>
<evidence type="ECO:0000256" key="2">
    <source>
        <dbReference type="ARBA" id="ARBA00006375"/>
    </source>
</evidence>
<dbReference type="AlphaFoldDB" id="A0A7S1JD16"/>
<evidence type="ECO:0000256" key="8">
    <source>
        <dbReference type="ARBA" id="ARBA00023128"/>
    </source>
</evidence>
<dbReference type="InterPro" id="IPR018108">
    <property type="entry name" value="MCP_transmembrane"/>
</dbReference>
<gene>
    <name evidence="13" type="ORF">EGYM00392_LOCUS50847</name>
</gene>
<evidence type="ECO:0000256" key="7">
    <source>
        <dbReference type="ARBA" id="ARBA00022989"/>
    </source>
</evidence>
<evidence type="ECO:0000313" key="13">
    <source>
        <dbReference type="EMBL" id="CAD9039681.1"/>
    </source>
</evidence>
<keyword evidence="8" id="KW-0496">Mitochondrion</keyword>
<evidence type="ECO:0000256" key="11">
    <source>
        <dbReference type="RuleBase" id="RU000488"/>
    </source>
</evidence>
<comment type="similarity">
    <text evidence="2 11">Belongs to the mitochondrial carrier (TC 2.A.29) family.</text>
</comment>
<dbReference type="EMBL" id="HBGA01137732">
    <property type="protein sequence ID" value="CAD9039681.1"/>
    <property type="molecule type" value="Transcribed_RNA"/>
</dbReference>
<keyword evidence="5" id="KW-0677">Repeat</keyword>
<evidence type="ECO:0000256" key="3">
    <source>
        <dbReference type="ARBA" id="ARBA00022448"/>
    </source>
</evidence>
<dbReference type="FunFam" id="1.50.40.10:FF:000009">
    <property type="entry name" value="Mitochondrial 2-oxoglutarate/malate carrier protein"/>
    <property type="match status" value="1"/>
</dbReference>
<dbReference type="Gene3D" id="1.50.40.10">
    <property type="entry name" value="Mitochondrial carrier domain"/>
    <property type="match status" value="1"/>
</dbReference>
<feature type="repeat" description="Solcar" evidence="10">
    <location>
        <begin position="4"/>
        <end position="90"/>
    </location>
</feature>
<reference evidence="13" key="1">
    <citation type="submission" date="2021-01" db="EMBL/GenBank/DDBJ databases">
        <authorList>
            <person name="Corre E."/>
            <person name="Pelletier E."/>
            <person name="Niang G."/>
            <person name="Scheremetjew M."/>
            <person name="Finn R."/>
            <person name="Kale V."/>
            <person name="Holt S."/>
            <person name="Cochrane G."/>
            <person name="Meng A."/>
            <person name="Brown T."/>
            <person name="Cohen L."/>
        </authorList>
    </citation>
    <scope>NUCLEOTIDE SEQUENCE</scope>
    <source>
        <strain evidence="13">NIES-381</strain>
    </source>
</reference>
<keyword evidence="9 10" id="KW-0472">Membrane</keyword>
<evidence type="ECO:0000256" key="9">
    <source>
        <dbReference type="ARBA" id="ARBA00023136"/>
    </source>
</evidence>
<evidence type="ECO:0000256" key="5">
    <source>
        <dbReference type="ARBA" id="ARBA00022737"/>
    </source>
</evidence>
<organism evidence="13">
    <name type="scientific">Eutreptiella gymnastica</name>
    <dbReference type="NCBI Taxonomy" id="73025"/>
    <lineage>
        <taxon>Eukaryota</taxon>
        <taxon>Discoba</taxon>
        <taxon>Euglenozoa</taxon>
        <taxon>Euglenida</taxon>
        <taxon>Spirocuta</taxon>
        <taxon>Euglenophyceae</taxon>
        <taxon>Eutreptiales</taxon>
        <taxon>Eutreptiaceae</taxon>
        <taxon>Eutreptiella</taxon>
    </lineage>
</organism>
<dbReference type="InterPro" id="IPR023395">
    <property type="entry name" value="MCP_dom_sf"/>
</dbReference>
<keyword evidence="4 10" id="KW-0812">Transmembrane</keyword>
<accession>A0A7S1JD16</accession>
<evidence type="ECO:0000256" key="10">
    <source>
        <dbReference type="PROSITE-ProRule" id="PRU00282"/>
    </source>
</evidence>
<feature type="repeat" description="Solcar" evidence="10">
    <location>
        <begin position="198"/>
        <end position="287"/>
    </location>
</feature>
<dbReference type="InterPro" id="IPR050391">
    <property type="entry name" value="Mito_Metabolite_Transporter"/>
</dbReference>
<dbReference type="GO" id="GO:0005743">
    <property type="term" value="C:mitochondrial inner membrane"/>
    <property type="evidence" value="ECO:0007669"/>
    <property type="project" value="UniProtKB-SubCell"/>
</dbReference>
<feature type="repeat" description="Solcar" evidence="10">
    <location>
        <begin position="98"/>
        <end position="189"/>
    </location>
</feature>
<evidence type="ECO:0000256" key="6">
    <source>
        <dbReference type="ARBA" id="ARBA00022792"/>
    </source>
</evidence>
<dbReference type="Pfam" id="PF00153">
    <property type="entry name" value="Mito_carr"/>
    <property type="match status" value="3"/>
</dbReference>
<keyword evidence="3 11" id="KW-0813">Transport</keyword>
<name>A0A7S1JD16_9EUGL</name>
<dbReference type="PANTHER" id="PTHR45618">
    <property type="entry name" value="MITOCHONDRIAL DICARBOXYLATE CARRIER-RELATED"/>
    <property type="match status" value="1"/>
</dbReference>
<dbReference type="PROSITE" id="PS50920">
    <property type="entry name" value="SOLCAR"/>
    <property type="match status" value="3"/>
</dbReference>
<evidence type="ECO:0000256" key="12">
    <source>
        <dbReference type="SAM" id="Phobius"/>
    </source>
</evidence>
<sequence>MPEVPAWVHFATGGAGGITGWMFVHPMDVLKTRMQLLGSGGKNTGVVSLASGILKNEGAKGLYSGLSAAMMRQVTYTTARLGLYGSLRDLIVKPGQQATLGQRVLAGVGAGAIASSVCNPIEVCLVRMQSDGRLPKAEQRNYKHIFDALGRVAREEGILTYWRGCTPTVVRAIVVSVTQVAGYDQIKASLLNSGWFQDNMYCHLSSSVLAGFIYSAASLPFDTTKTRMQTQKPVDGKLLYTSTAQTMSHIIRNEGPKSMWKGFLPYFGRCGGHTVTMFVFVEQYKRLVNWYYKG</sequence>
<dbReference type="SUPFAM" id="SSF103506">
    <property type="entry name" value="Mitochondrial carrier"/>
    <property type="match status" value="1"/>
</dbReference>
<evidence type="ECO:0000256" key="4">
    <source>
        <dbReference type="ARBA" id="ARBA00022692"/>
    </source>
</evidence>
<protein>
    <recommendedName>
        <fullName evidence="14">Mitochondrial carrier protein</fullName>
    </recommendedName>
</protein>